<keyword evidence="3" id="KW-1185">Reference proteome</keyword>
<sequence>MASRRKKTNYQPKPPRNRKKGPPDVRPRKAPKYSCELGDFPLEITYHIMEHLGWANSVPLGLTCSGMYDVYKRLYPLKIKLRSVVDVPARYDSPPTQIPLYRLIDQWHGLGHGYELWAERFSWENPIQRKRPGKITLGPSRFLLESVYPRVPKDAPEDHPGRILRTRLRESYEDYYLFTRPRYYQKNLCAVLHDWPGWPTPWEGGEDPELPFKSSHLPNPFNMGLENWEEEATKVILSSMEVAYDRKHWGWYWENCFLWQQNRASFQESWASHHAELVLGALSEWTLMIDS</sequence>
<name>A0A9X0AS21_9HELO</name>
<organism evidence="2 3">
    <name type="scientific">Sclerotinia nivalis</name>
    <dbReference type="NCBI Taxonomy" id="352851"/>
    <lineage>
        <taxon>Eukaryota</taxon>
        <taxon>Fungi</taxon>
        <taxon>Dikarya</taxon>
        <taxon>Ascomycota</taxon>
        <taxon>Pezizomycotina</taxon>
        <taxon>Leotiomycetes</taxon>
        <taxon>Helotiales</taxon>
        <taxon>Sclerotiniaceae</taxon>
        <taxon>Sclerotinia</taxon>
    </lineage>
</organism>
<dbReference type="OrthoDB" id="3465269at2759"/>
<gene>
    <name evidence="2" type="ORF">OCU04_003473</name>
</gene>
<evidence type="ECO:0008006" key="4">
    <source>
        <dbReference type="Google" id="ProtNLM"/>
    </source>
</evidence>
<protein>
    <recommendedName>
        <fullName evidence="4">F-box domain-containing protein</fullName>
    </recommendedName>
</protein>
<dbReference type="EMBL" id="JAPEIS010000003">
    <property type="protein sequence ID" value="KAJ8067887.1"/>
    <property type="molecule type" value="Genomic_DNA"/>
</dbReference>
<comment type="caution">
    <text evidence="2">The sequence shown here is derived from an EMBL/GenBank/DDBJ whole genome shotgun (WGS) entry which is preliminary data.</text>
</comment>
<proteinExistence type="predicted"/>
<evidence type="ECO:0000313" key="2">
    <source>
        <dbReference type="EMBL" id="KAJ8067887.1"/>
    </source>
</evidence>
<reference evidence="2" key="1">
    <citation type="submission" date="2022-11" db="EMBL/GenBank/DDBJ databases">
        <title>Genome Resource of Sclerotinia nivalis Strain SnTB1, a Plant Pathogen Isolated from American Ginseng.</title>
        <authorList>
            <person name="Fan S."/>
        </authorList>
    </citation>
    <scope>NUCLEOTIDE SEQUENCE</scope>
    <source>
        <strain evidence="2">SnTB1</strain>
    </source>
</reference>
<evidence type="ECO:0000256" key="1">
    <source>
        <dbReference type="SAM" id="MobiDB-lite"/>
    </source>
</evidence>
<dbReference type="Proteomes" id="UP001152300">
    <property type="component" value="Unassembled WGS sequence"/>
</dbReference>
<feature type="region of interest" description="Disordered" evidence="1">
    <location>
        <begin position="1"/>
        <end position="31"/>
    </location>
</feature>
<accession>A0A9X0AS21</accession>
<dbReference type="AlphaFoldDB" id="A0A9X0AS21"/>
<evidence type="ECO:0000313" key="3">
    <source>
        <dbReference type="Proteomes" id="UP001152300"/>
    </source>
</evidence>